<dbReference type="SMART" id="SM00386">
    <property type="entry name" value="HAT"/>
    <property type="match status" value="3"/>
</dbReference>
<dbReference type="SUPFAM" id="SSF48452">
    <property type="entry name" value="TPR-like"/>
    <property type="match status" value="1"/>
</dbReference>
<reference evidence="2" key="1">
    <citation type="submission" date="2018-02" db="EMBL/GenBank/DDBJ databases">
        <title>Rhizophora mucronata_Transcriptome.</title>
        <authorList>
            <person name="Meera S.P."/>
            <person name="Sreeshan A."/>
            <person name="Augustine A."/>
        </authorList>
    </citation>
    <scope>NUCLEOTIDE SEQUENCE</scope>
    <source>
        <tissue evidence="2">Leaf</tissue>
    </source>
</reference>
<dbReference type="EMBL" id="GGEC01049277">
    <property type="protein sequence ID" value="MBX29761.1"/>
    <property type="molecule type" value="Transcribed_RNA"/>
</dbReference>
<dbReference type="Gene3D" id="1.25.40.10">
    <property type="entry name" value="Tetratricopeptide repeat domain"/>
    <property type="match status" value="1"/>
</dbReference>
<dbReference type="EMBL" id="GGEC01049273">
    <property type="protein sequence ID" value="MBX29757.1"/>
    <property type="molecule type" value="Transcribed_RNA"/>
</dbReference>
<accession>A0A2P2MHN8</accession>
<dbReference type="InterPro" id="IPR003107">
    <property type="entry name" value="HAT"/>
</dbReference>
<sequence length="384" mass="43115">MLLRSSSTPVLGSLLSSFSDSPSNSNNYHQHDTTNHILKNHQSLSKLPYYQSMCRNLVTISCNSSPISPSFAEFSNHSQTGFHRTQSEGYLEGLPYASCNSNEENHNSSQPKKLSGRPNFAMLDTIPSLSFCNSRGRYEDDYYEEEDDDEEWSGVEDGKDEKDQWKEKAAMHAGHFGLSKETKNIVLSEKVREMDRTWNADFEEKRSLDSEELHLAKELGIDGGINNGNGGGCGNRGGGSGGEFNSAGGDDEYIHGTEEYYKRMVQENPGNALFLRNYAQFLYRSKQDLRGAEEYYSRALLADPNDGEILSQYAKLVWELHYDQDRASSYFEHSVRASPEDSHVHAAYARFLWETEEDDNECIVADDFDAMSSHSRGAVTSAGT</sequence>
<dbReference type="PANTHER" id="PTHR26312:SF225">
    <property type="entry name" value="TPR REPEAT PROTEIN"/>
    <property type="match status" value="1"/>
</dbReference>
<protein>
    <submittedName>
        <fullName evidence="2">Uncharacterized protein LOC105125639</fullName>
    </submittedName>
</protein>
<dbReference type="PANTHER" id="PTHR26312">
    <property type="entry name" value="TETRATRICOPEPTIDE REPEAT PROTEIN 5"/>
    <property type="match status" value="1"/>
</dbReference>
<feature type="region of interest" description="Disordered" evidence="1">
    <location>
        <begin position="98"/>
        <end position="117"/>
    </location>
</feature>
<dbReference type="GO" id="GO:0006396">
    <property type="term" value="P:RNA processing"/>
    <property type="evidence" value="ECO:0007669"/>
    <property type="project" value="InterPro"/>
</dbReference>
<dbReference type="EMBL" id="GGEC01049264">
    <property type="protein sequence ID" value="MBX29748.1"/>
    <property type="molecule type" value="Transcribed_RNA"/>
</dbReference>
<dbReference type="AlphaFoldDB" id="A0A2P2MHN8"/>
<dbReference type="InterPro" id="IPR011990">
    <property type="entry name" value="TPR-like_helical_dom_sf"/>
</dbReference>
<organism evidence="2">
    <name type="scientific">Rhizophora mucronata</name>
    <name type="common">Asiatic mangrove</name>
    <dbReference type="NCBI Taxonomy" id="61149"/>
    <lineage>
        <taxon>Eukaryota</taxon>
        <taxon>Viridiplantae</taxon>
        <taxon>Streptophyta</taxon>
        <taxon>Embryophyta</taxon>
        <taxon>Tracheophyta</taxon>
        <taxon>Spermatophyta</taxon>
        <taxon>Magnoliopsida</taxon>
        <taxon>eudicotyledons</taxon>
        <taxon>Gunneridae</taxon>
        <taxon>Pentapetalae</taxon>
        <taxon>rosids</taxon>
        <taxon>fabids</taxon>
        <taxon>Malpighiales</taxon>
        <taxon>Rhizophoraceae</taxon>
        <taxon>Rhizophora</taxon>
    </lineage>
</organism>
<evidence type="ECO:0000256" key="1">
    <source>
        <dbReference type="SAM" id="MobiDB-lite"/>
    </source>
</evidence>
<name>A0A2P2MHN8_RHIMU</name>
<evidence type="ECO:0000313" key="2">
    <source>
        <dbReference type="EMBL" id="MBX29748.1"/>
    </source>
</evidence>
<proteinExistence type="predicted"/>
<dbReference type="EMBL" id="GGEC01049270">
    <property type="protein sequence ID" value="MBX29754.1"/>
    <property type="molecule type" value="Transcribed_RNA"/>
</dbReference>